<name>A0A4Y8D552_9HELO</name>
<protein>
    <submittedName>
        <fullName evidence="1">Uncharacterized protein</fullName>
    </submittedName>
</protein>
<reference evidence="1 2" key="1">
    <citation type="submission" date="2017-11" db="EMBL/GenBank/DDBJ databases">
        <title>Comparative genomics of Botrytis spp.</title>
        <authorList>
            <person name="Valero-Jimenez C.A."/>
            <person name="Tapia P."/>
            <person name="Veloso J."/>
            <person name="Silva-Moreno E."/>
            <person name="Staats M."/>
            <person name="Valdes J.H."/>
            <person name="Van Kan J.A.L."/>
        </authorList>
    </citation>
    <scope>NUCLEOTIDE SEQUENCE [LARGE SCALE GENOMIC DNA]</scope>
    <source>
        <strain evidence="1 2">MUCL2830</strain>
    </source>
</reference>
<gene>
    <name evidence="1" type="ORF">BOTCAL_0114g00160</name>
</gene>
<dbReference type="AlphaFoldDB" id="A0A4Y8D552"/>
<accession>A0A4Y8D552</accession>
<sequence length="76" mass="8280">MVPGFQSSIKCLDEGLFVPVEILVCQLLNEEGTKTMWQVPSTLITAIDEGNNGLLTTTQILDRKLEELIDFVGGGV</sequence>
<keyword evidence="2" id="KW-1185">Reference proteome</keyword>
<proteinExistence type="predicted"/>
<comment type="caution">
    <text evidence="1">The sequence shown here is derived from an EMBL/GenBank/DDBJ whole genome shotgun (WGS) entry which is preliminary data.</text>
</comment>
<dbReference type="Proteomes" id="UP000297299">
    <property type="component" value="Unassembled WGS sequence"/>
</dbReference>
<dbReference type="EMBL" id="PHWZ01000114">
    <property type="protein sequence ID" value="TEY69523.1"/>
    <property type="molecule type" value="Genomic_DNA"/>
</dbReference>
<evidence type="ECO:0000313" key="2">
    <source>
        <dbReference type="Proteomes" id="UP000297299"/>
    </source>
</evidence>
<organism evidence="1 2">
    <name type="scientific">Botryotinia calthae</name>
    <dbReference type="NCBI Taxonomy" id="38488"/>
    <lineage>
        <taxon>Eukaryota</taxon>
        <taxon>Fungi</taxon>
        <taxon>Dikarya</taxon>
        <taxon>Ascomycota</taxon>
        <taxon>Pezizomycotina</taxon>
        <taxon>Leotiomycetes</taxon>
        <taxon>Helotiales</taxon>
        <taxon>Sclerotiniaceae</taxon>
        <taxon>Botryotinia</taxon>
    </lineage>
</organism>
<evidence type="ECO:0000313" key="1">
    <source>
        <dbReference type="EMBL" id="TEY69523.1"/>
    </source>
</evidence>
<dbReference type="OrthoDB" id="5190258at2759"/>